<gene>
    <name evidence="1" type="ORF">SPSIL_035130</name>
</gene>
<accession>A0ABZ3IPL6</accession>
<name>A0ABZ3IPL6_9FIRM</name>
<dbReference type="Proteomes" id="UP000216752">
    <property type="component" value="Chromosome"/>
</dbReference>
<evidence type="ECO:0008006" key="3">
    <source>
        <dbReference type="Google" id="ProtNLM"/>
    </source>
</evidence>
<proteinExistence type="predicted"/>
<evidence type="ECO:0000313" key="1">
    <source>
        <dbReference type="EMBL" id="XFO67318.1"/>
    </source>
</evidence>
<keyword evidence="2" id="KW-1185">Reference proteome</keyword>
<protein>
    <recommendedName>
        <fullName evidence="3">Small, acid-soluble spore protein gamma-type</fullName>
    </recommendedName>
</protein>
<sequence>MQEKKNATKLMNEATDNAAKELEGVSYQNSEAITEQYNAQIDKASEQARAKYSQKTK</sequence>
<dbReference type="RefSeq" id="WP_169717759.1">
    <property type="nucleotide sequence ID" value="NZ_CP155573.1"/>
</dbReference>
<organism evidence="1 2">
    <name type="scientific">Sporomusa silvacetica DSM 10669</name>
    <dbReference type="NCBI Taxonomy" id="1123289"/>
    <lineage>
        <taxon>Bacteria</taxon>
        <taxon>Bacillati</taxon>
        <taxon>Bacillota</taxon>
        <taxon>Negativicutes</taxon>
        <taxon>Selenomonadales</taxon>
        <taxon>Sporomusaceae</taxon>
        <taxon>Sporomusa</taxon>
    </lineage>
</organism>
<evidence type="ECO:0000313" key="2">
    <source>
        <dbReference type="Proteomes" id="UP000216752"/>
    </source>
</evidence>
<reference evidence="1" key="1">
    <citation type="submission" date="2024-05" db="EMBL/GenBank/DDBJ databases">
        <title>Isolation and characterization of Sporomusa carbonis sp. nov., a carboxydotrophic hydrogenogen in the genus of Sporomusa isolated from a charcoal burning pile.</title>
        <authorList>
            <person name="Boeer T."/>
            <person name="Rosenbaum F."/>
            <person name="Eysell L."/>
            <person name="Mueller V."/>
            <person name="Daniel R."/>
            <person name="Poehlein A."/>
        </authorList>
    </citation>
    <scope>NUCLEOTIDE SEQUENCE [LARGE SCALE GENOMIC DNA]</scope>
    <source>
        <strain evidence="1">DSM 10669</strain>
    </source>
</reference>
<dbReference type="EMBL" id="CP155573">
    <property type="protein sequence ID" value="XFO67318.1"/>
    <property type="molecule type" value="Genomic_DNA"/>
</dbReference>